<dbReference type="InterPro" id="IPR003838">
    <property type="entry name" value="ABC3_permease_C"/>
</dbReference>
<dbReference type="PANTHER" id="PTHR43738:SF2">
    <property type="entry name" value="ABC TRANSPORTER PERMEASE"/>
    <property type="match status" value="1"/>
</dbReference>
<evidence type="ECO:0000256" key="7">
    <source>
        <dbReference type="SAM" id="Phobius"/>
    </source>
</evidence>
<evidence type="ECO:0000256" key="6">
    <source>
        <dbReference type="SAM" id="MobiDB-lite"/>
    </source>
</evidence>
<evidence type="ECO:0000256" key="3">
    <source>
        <dbReference type="ARBA" id="ARBA00022692"/>
    </source>
</evidence>
<name>A0AAU7CMY3_9BACT</name>
<keyword evidence="4 7" id="KW-1133">Transmembrane helix</keyword>
<evidence type="ECO:0000256" key="1">
    <source>
        <dbReference type="ARBA" id="ARBA00004651"/>
    </source>
</evidence>
<evidence type="ECO:0000256" key="2">
    <source>
        <dbReference type="ARBA" id="ARBA00022475"/>
    </source>
</evidence>
<proteinExistence type="predicted"/>
<keyword evidence="5 7" id="KW-0472">Membrane</keyword>
<dbReference type="EMBL" id="CP155447">
    <property type="protein sequence ID" value="XBH06689.1"/>
    <property type="molecule type" value="Genomic_DNA"/>
</dbReference>
<dbReference type="Pfam" id="PF02687">
    <property type="entry name" value="FtsX"/>
    <property type="match status" value="1"/>
</dbReference>
<keyword evidence="2" id="KW-1003">Cell membrane</keyword>
<protein>
    <submittedName>
        <fullName evidence="10">ABC transporter permease</fullName>
    </submittedName>
</protein>
<evidence type="ECO:0000256" key="4">
    <source>
        <dbReference type="ARBA" id="ARBA00022989"/>
    </source>
</evidence>
<accession>A0AAU7CMY3</accession>
<comment type="subcellular location">
    <subcellularLocation>
        <location evidence="1">Cell membrane</location>
        <topology evidence="1">Multi-pass membrane protein</topology>
    </subcellularLocation>
</comment>
<dbReference type="RefSeq" id="WP_406699539.1">
    <property type="nucleotide sequence ID" value="NZ_CP155447.1"/>
</dbReference>
<dbReference type="GO" id="GO:0005886">
    <property type="term" value="C:plasma membrane"/>
    <property type="evidence" value="ECO:0007669"/>
    <property type="project" value="UniProtKB-SubCell"/>
</dbReference>
<dbReference type="AlphaFoldDB" id="A0AAU7CMY3"/>
<dbReference type="Pfam" id="PF12704">
    <property type="entry name" value="MacB_PCD"/>
    <property type="match status" value="1"/>
</dbReference>
<dbReference type="PANTHER" id="PTHR43738">
    <property type="entry name" value="ABC TRANSPORTER, MEMBRANE PROTEIN"/>
    <property type="match status" value="1"/>
</dbReference>
<evidence type="ECO:0000256" key="5">
    <source>
        <dbReference type="ARBA" id="ARBA00023136"/>
    </source>
</evidence>
<feature type="region of interest" description="Disordered" evidence="6">
    <location>
        <begin position="221"/>
        <end position="260"/>
    </location>
</feature>
<feature type="domain" description="ABC3 transporter permease C-terminal" evidence="8">
    <location>
        <begin position="320"/>
        <end position="436"/>
    </location>
</feature>
<organism evidence="10">
    <name type="scientific">Singulisphaera sp. Ch08</name>
    <dbReference type="NCBI Taxonomy" id="3120278"/>
    <lineage>
        <taxon>Bacteria</taxon>
        <taxon>Pseudomonadati</taxon>
        <taxon>Planctomycetota</taxon>
        <taxon>Planctomycetia</taxon>
        <taxon>Isosphaerales</taxon>
        <taxon>Isosphaeraceae</taxon>
        <taxon>Singulisphaera</taxon>
    </lineage>
</organism>
<feature type="compositionally biased region" description="Basic and acidic residues" evidence="6">
    <location>
        <begin position="239"/>
        <end position="260"/>
    </location>
</feature>
<feature type="transmembrane region" description="Helical" evidence="7">
    <location>
        <begin position="358"/>
        <end position="380"/>
    </location>
</feature>
<feature type="domain" description="MacB-like periplasmic core" evidence="9">
    <location>
        <begin position="18"/>
        <end position="211"/>
    </location>
</feature>
<evidence type="ECO:0000259" key="8">
    <source>
        <dbReference type="Pfam" id="PF02687"/>
    </source>
</evidence>
<gene>
    <name evidence="10" type="ORF">V5E97_11805</name>
</gene>
<feature type="transmembrane region" description="Helical" evidence="7">
    <location>
        <begin position="316"/>
        <end position="337"/>
    </location>
</feature>
<keyword evidence="3 7" id="KW-0812">Transmembrane</keyword>
<dbReference type="InterPro" id="IPR051125">
    <property type="entry name" value="ABC-4/HrtB_transporter"/>
</dbReference>
<evidence type="ECO:0000259" key="9">
    <source>
        <dbReference type="Pfam" id="PF12704"/>
    </source>
</evidence>
<sequence length="446" mass="47289">MSLIAIAWRSLTQRALASALTGLSMALGVALVVMVLVAYHVISDSFQRGAGGGYDVIVGAKGGKLQLVLNTVYHLSTPVENIPYSVFHDLTEGELKPYVTRAIPYCLGDHYDGQRVVATVPALFAETQYAPGRKYAFSAGRNFQATGFFEGVVGALAATRTGLKVGDTFRPTHGVSDDGQGHEHDAFKVVGILEPTGTPNDRALFINIEGFYLLENHAKPVDASHPANPKGTTNGTSGHQEHEGHDHEHEHDHEHGHTPLPEEQRELTAVLVRTSSPAASIRLPNLINEGSAAQAVMPVREIRGLFDVIVGPIETVLLALTGLIVVVSGVGILVSIYNSMSERRREIAVMRALGARRSTVRTIVLLESMLLSLTGGLAGWILGRALIAALSPAIAARTGVVIGFAPLIPAELALVPALILLSALAGYLPAMTAYRTDVAKALASAP</sequence>
<feature type="transmembrane region" description="Helical" evidence="7">
    <location>
        <begin position="412"/>
        <end position="430"/>
    </location>
</feature>
<evidence type="ECO:0000313" key="10">
    <source>
        <dbReference type="EMBL" id="XBH06689.1"/>
    </source>
</evidence>
<reference evidence="10" key="1">
    <citation type="submission" date="2024-05" db="EMBL/GenBank/DDBJ databases">
        <title>Planctomycetes of the genus Singulisphaera possess chitinolytic capabilities.</title>
        <authorList>
            <person name="Ivanova A."/>
        </authorList>
    </citation>
    <scope>NUCLEOTIDE SEQUENCE</scope>
    <source>
        <strain evidence="10">Ch08T</strain>
    </source>
</reference>
<dbReference type="InterPro" id="IPR025857">
    <property type="entry name" value="MacB_PCD"/>
</dbReference>
<feature type="transmembrane region" description="Helical" evidence="7">
    <location>
        <begin position="20"/>
        <end position="42"/>
    </location>
</feature>
<feature type="transmembrane region" description="Helical" evidence="7">
    <location>
        <begin position="386"/>
        <end position="405"/>
    </location>
</feature>